<comment type="caution">
    <text evidence="2">The sequence shown here is derived from an EMBL/GenBank/DDBJ whole genome shotgun (WGS) entry which is preliminary data.</text>
</comment>
<dbReference type="InterPro" id="IPR003018">
    <property type="entry name" value="GAF"/>
</dbReference>
<dbReference type="PANTHER" id="PTHR43102:SF2">
    <property type="entry name" value="GAF DOMAIN-CONTAINING PROTEIN"/>
    <property type="match status" value="1"/>
</dbReference>
<proteinExistence type="predicted"/>
<dbReference type="STRING" id="1121015.GCA_000420545_00893"/>
<dbReference type="Proteomes" id="UP000029385">
    <property type="component" value="Unassembled WGS sequence"/>
</dbReference>
<feature type="domain" description="GAF" evidence="1">
    <location>
        <begin position="27"/>
        <end position="170"/>
    </location>
</feature>
<evidence type="ECO:0000313" key="2">
    <source>
        <dbReference type="EMBL" id="KFN43678.1"/>
    </source>
</evidence>
<keyword evidence="3" id="KW-1185">Reference proteome</keyword>
<dbReference type="Gene3D" id="3.30.450.40">
    <property type="match status" value="1"/>
</dbReference>
<dbReference type="Pfam" id="PF01590">
    <property type="entry name" value="GAF"/>
    <property type="match status" value="1"/>
</dbReference>
<dbReference type="SMART" id="SM00065">
    <property type="entry name" value="GAF"/>
    <property type="match status" value="1"/>
</dbReference>
<dbReference type="AlphaFoldDB" id="A0A091ATZ8"/>
<accession>A0A091ATZ8</accession>
<evidence type="ECO:0000313" key="3">
    <source>
        <dbReference type="Proteomes" id="UP000029385"/>
    </source>
</evidence>
<protein>
    <recommendedName>
        <fullName evidence="1">GAF domain-containing protein</fullName>
    </recommendedName>
</protein>
<dbReference type="OrthoDB" id="9803824at2"/>
<dbReference type="EMBL" id="AVCI01000005">
    <property type="protein sequence ID" value="KFN43678.1"/>
    <property type="molecule type" value="Genomic_DNA"/>
</dbReference>
<sequence length="317" mass="34549">MEECMSVFVDELARQRALDTYHLVDSLPEAAYDDITRVASALCGVPIALISLIDRDRQWFKARTGLAATQTRRDEAFCDHAIREPDRLMEVPDALGDARFVDNPLVTGELGIRFYAGMPLVTPGGAPIGTVCVIDREPRELNEAQREGLASLARLTMNLMEARHRERELERAAFLASAVPEPVPVAPSIDHSAFTVAIFEVQDLAGAGARLGERAAERVVLDLENALHDGLRPGSGDSASRATGSAEVIVVLHGKDVGDALQRLQERVFAFERETGLHVLSGHADSEAANERVESVFLRADIALSQQKDVYWAGLTS</sequence>
<organism evidence="2 3">
    <name type="scientific">Arenimonas oryziterrae DSM 21050 = YC6267</name>
    <dbReference type="NCBI Taxonomy" id="1121015"/>
    <lineage>
        <taxon>Bacteria</taxon>
        <taxon>Pseudomonadati</taxon>
        <taxon>Pseudomonadota</taxon>
        <taxon>Gammaproteobacteria</taxon>
        <taxon>Lysobacterales</taxon>
        <taxon>Lysobacteraceae</taxon>
        <taxon>Arenimonas</taxon>
    </lineage>
</organism>
<dbReference type="eggNOG" id="COG2203">
    <property type="taxonomic scope" value="Bacteria"/>
</dbReference>
<name>A0A091ATZ8_9GAMM</name>
<dbReference type="PANTHER" id="PTHR43102">
    <property type="entry name" value="SLR1143 PROTEIN"/>
    <property type="match status" value="1"/>
</dbReference>
<dbReference type="InterPro" id="IPR029016">
    <property type="entry name" value="GAF-like_dom_sf"/>
</dbReference>
<reference evidence="2 3" key="1">
    <citation type="submission" date="2013-09" db="EMBL/GenBank/DDBJ databases">
        <title>Genome sequencing of Arenimonas oryziterrae.</title>
        <authorList>
            <person name="Chen F."/>
            <person name="Wang G."/>
        </authorList>
    </citation>
    <scope>NUCLEOTIDE SEQUENCE [LARGE SCALE GENOMIC DNA]</scope>
    <source>
        <strain evidence="2 3">YC6267</strain>
    </source>
</reference>
<dbReference type="SUPFAM" id="SSF55781">
    <property type="entry name" value="GAF domain-like"/>
    <property type="match status" value="1"/>
</dbReference>
<gene>
    <name evidence="2" type="ORF">N789_10400</name>
</gene>
<dbReference type="PATRIC" id="fig|1121015.4.peg.1568"/>
<evidence type="ECO:0000259" key="1">
    <source>
        <dbReference type="SMART" id="SM00065"/>
    </source>
</evidence>